<name>A0ABS6SGH2_9SPHN</name>
<comment type="caution">
    <text evidence="3">The sequence shown here is derived from an EMBL/GenBank/DDBJ whole genome shotgun (WGS) entry which is preliminary data.</text>
</comment>
<evidence type="ECO:0000313" key="4">
    <source>
        <dbReference type="Proteomes" id="UP000722336"/>
    </source>
</evidence>
<dbReference type="CDD" id="cd06257">
    <property type="entry name" value="DnaJ"/>
    <property type="match status" value="1"/>
</dbReference>
<dbReference type="PROSITE" id="PS50076">
    <property type="entry name" value="DNAJ_2"/>
    <property type="match status" value="1"/>
</dbReference>
<dbReference type="EMBL" id="JAGSPA010000004">
    <property type="protein sequence ID" value="MBV7257514.1"/>
    <property type="molecule type" value="Genomic_DNA"/>
</dbReference>
<dbReference type="SMART" id="SM00271">
    <property type="entry name" value="DnaJ"/>
    <property type="match status" value="1"/>
</dbReference>
<gene>
    <name evidence="3" type="ORF">KCG44_12030</name>
</gene>
<dbReference type="InterPro" id="IPR001623">
    <property type="entry name" value="DnaJ_domain"/>
</dbReference>
<organism evidence="3 4">
    <name type="scientific">Pacificimonas pallii</name>
    <dbReference type="NCBI Taxonomy" id="2827236"/>
    <lineage>
        <taxon>Bacteria</taxon>
        <taxon>Pseudomonadati</taxon>
        <taxon>Pseudomonadota</taxon>
        <taxon>Alphaproteobacteria</taxon>
        <taxon>Sphingomonadales</taxon>
        <taxon>Sphingosinicellaceae</taxon>
        <taxon>Pacificimonas</taxon>
    </lineage>
</organism>
<dbReference type="Pfam" id="PF00226">
    <property type="entry name" value="DnaJ"/>
    <property type="match status" value="1"/>
</dbReference>
<protein>
    <submittedName>
        <fullName evidence="3">J domain-containing protein</fullName>
    </submittedName>
</protein>
<proteinExistence type="predicted"/>
<reference evidence="3 4" key="1">
    <citation type="submission" date="2021-04" db="EMBL/GenBank/DDBJ databases">
        <authorList>
            <person name="Pira H."/>
            <person name="Risdian C."/>
            <person name="Wink J."/>
        </authorList>
    </citation>
    <scope>NUCLEOTIDE SEQUENCE [LARGE SCALE GENOMIC DNA]</scope>
    <source>
        <strain evidence="3 4">WHA3</strain>
    </source>
</reference>
<dbReference type="Proteomes" id="UP000722336">
    <property type="component" value="Unassembled WGS sequence"/>
</dbReference>
<evidence type="ECO:0000256" key="1">
    <source>
        <dbReference type="SAM" id="MobiDB-lite"/>
    </source>
</evidence>
<feature type="compositionally biased region" description="Basic residues" evidence="1">
    <location>
        <begin position="20"/>
        <end position="30"/>
    </location>
</feature>
<feature type="domain" description="J" evidence="2">
    <location>
        <begin position="140"/>
        <end position="200"/>
    </location>
</feature>
<accession>A0ABS6SGH2</accession>
<evidence type="ECO:0000313" key="3">
    <source>
        <dbReference type="EMBL" id="MBV7257514.1"/>
    </source>
</evidence>
<evidence type="ECO:0000259" key="2">
    <source>
        <dbReference type="PROSITE" id="PS50076"/>
    </source>
</evidence>
<feature type="region of interest" description="Disordered" evidence="1">
    <location>
        <begin position="1"/>
        <end position="59"/>
    </location>
</feature>
<keyword evidence="4" id="KW-1185">Reference proteome</keyword>
<dbReference type="RefSeq" id="WP_218446363.1">
    <property type="nucleotide sequence ID" value="NZ_JAGSPA010000004.1"/>
</dbReference>
<sequence length="200" mass="22055">MSDAKDQSRNAAADSEGPKPKKRRERFHGRVTRERPATCARRGCREPGEFRAPLAPNTPAARDGAPEWQYFCLDHVREFNAGYSWKGDIPGPTDRWDRAAKGFAANAYAGAFADELGIFGRDAFAAGRSSVTRWSPAERDALGIFDLGESASAADIRARYKELVRRYHPDSNGGDRSHEARLQAVLDAYTSLKSSSAFTD</sequence>